<feature type="transmembrane region" description="Helical" evidence="6">
    <location>
        <begin position="171"/>
        <end position="191"/>
    </location>
</feature>
<evidence type="ECO:0000313" key="8">
    <source>
        <dbReference type="EMBL" id="WWQ59294.1"/>
    </source>
</evidence>
<dbReference type="GeneID" id="89336541"/>
<dbReference type="Pfam" id="PF09335">
    <property type="entry name" value="VTT_dom"/>
    <property type="match status" value="1"/>
</dbReference>
<evidence type="ECO:0000259" key="7">
    <source>
        <dbReference type="Pfam" id="PF09335"/>
    </source>
</evidence>
<proteinExistence type="predicted"/>
<feature type="domain" description="VTT" evidence="7">
    <location>
        <begin position="27"/>
        <end position="153"/>
    </location>
</feature>
<evidence type="ECO:0000256" key="3">
    <source>
        <dbReference type="ARBA" id="ARBA00022692"/>
    </source>
</evidence>
<dbReference type="PANTHER" id="PTHR42709">
    <property type="entry name" value="ALKALINE PHOSPHATASE LIKE PROTEIN"/>
    <property type="match status" value="1"/>
</dbReference>
<reference evidence="8 9" key="1">
    <citation type="submission" date="2024-02" db="EMBL/GenBank/DDBJ databases">
        <title>STSV induces naive adaptation in Sulfolobus.</title>
        <authorList>
            <person name="Xiang X."/>
            <person name="Song M."/>
        </authorList>
    </citation>
    <scope>NUCLEOTIDE SEQUENCE [LARGE SCALE GENOMIC DNA]</scope>
    <source>
        <strain evidence="8 9">RT2</strain>
    </source>
</reference>
<comment type="subcellular location">
    <subcellularLocation>
        <location evidence="1">Cell membrane</location>
        <topology evidence="1">Multi-pass membrane protein</topology>
    </subcellularLocation>
</comment>
<feature type="transmembrane region" description="Helical" evidence="6">
    <location>
        <begin position="130"/>
        <end position="151"/>
    </location>
</feature>
<dbReference type="RefSeq" id="WP_338598351.1">
    <property type="nucleotide sequence ID" value="NZ_CP146016.1"/>
</dbReference>
<evidence type="ECO:0000256" key="1">
    <source>
        <dbReference type="ARBA" id="ARBA00004651"/>
    </source>
</evidence>
<dbReference type="InterPro" id="IPR032816">
    <property type="entry name" value="VTT_dom"/>
</dbReference>
<dbReference type="PANTHER" id="PTHR42709:SF6">
    <property type="entry name" value="UNDECAPRENYL PHOSPHATE TRANSPORTER A"/>
    <property type="match status" value="1"/>
</dbReference>
<organism evidence="8 9">
    <name type="scientific">Sulfolobus tengchongensis</name>
    <dbReference type="NCBI Taxonomy" id="207809"/>
    <lineage>
        <taxon>Archaea</taxon>
        <taxon>Thermoproteota</taxon>
        <taxon>Thermoprotei</taxon>
        <taxon>Sulfolobales</taxon>
        <taxon>Sulfolobaceae</taxon>
        <taxon>Sulfolobus</taxon>
    </lineage>
</organism>
<dbReference type="Proteomes" id="UP001432202">
    <property type="component" value="Chromosome"/>
</dbReference>
<keyword evidence="4 6" id="KW-1133">Transmembrane helix</keyword>
<dbReference type="InterPro" id="IPR051311">
    <property type="entry name" value="DedA_domain"/>
</dbReference>
<keyword evidence="5 6" id="KW-0472">Membrane</keyword>
<name>A0AAX4KWK9_9CREN</name>
<gene>
    <name evidence="8" type="ORF">V6M85_07195</name>
</gene>
<evidence type="ECO:0000256" key="5">
    <source>
        <dbReference type="ARBA" id="ARBA00023136"/>
    </source>
</evidence>
<accession>A0AAX4KWK9</accession>
<keyword evidence="9" id="KW-1185">Reference proteome</keyword>
<dbReference type="AlphaFoldDB" id="A0AAX4KWK9"/>
<evidence type="ECO:0000256" key="6">
    <source>
        <dbReference type="SAM" id="Phobius"/>
    </source>
</evidence>
<feature type="transmembrane region" description="Helical" evidence="6">
    <location>
        <begin position="45"/>
        <end position="69"/>
    </location>
</feature>
<keyword evidence="2" id="KW-1003">Cell membrane</keyword>
<dbReference type="EMBL" id="CP146016">
    <property type="protein sequence ID" value="WWQ59294.1"/>
    <property type="molecule type" value="Genomic_DNA"/>
</dbReference>
<evidence type="ECO:0000256" key="2">
    <source>
        <dbReference type="ARBA" id="ARBA00022475"/>
    </source>
</evidence>
<feature type="transmembrane region" description="Helical" evidence="6">
    <location>
        <begin position="7"/>
        <end position="25"/>
    </location>
</feature>
<keyword evidence="3 6" id="KW-0812">Transmembrane</keyword>
<evidence type="ECO:0000313" key="9">
    <source>
        <dbReference type="Proteomes" id="UP001432202"/>
    </source>
</evidence>
<protein>
    <submittedName>
        <fullName evidence="8">DedA family protein</fullName>
    </submittedName>
</protein>
<evidence type="ECO:0000256" key="4">
    <source>
        <dbReference type="ARBA" id="ARBA00022989"/>
    </source>
</evidence>
<dbReference type="GO" id="GO:0005886">
    <property type="term" value="C:plasma membrane"/>
    <property type="evidence" value="ECO:0007669"/>
    <property type="project" value="UniProtKB-SubCell"/>
</dbReference>
<sequence length="196" mass="22002">MIYVFQGLQGYVILLLLMVGEGIGLPLPSEVIMPLVGYYSYLGSISLYVGIIVGTLGSLIGSIIAYIIGYKLGLPFLRRYGKYILIDSHRVDALHRWFLKYGDVAVFGFRFVPELRALISYPAGVAQMRILKFIGFTLLGHIIWDVTLSLLGYHLANQINYVISLAEKFGVYALVVTILLILIYLVARVLIMRRSH</sequence>